<sequence length="100" mass="11282">MKNESHIAVATIVGLPDTLIRSEQVDLFAELSAYLNELVLSDFNQLVSILYRMDVSESKVRAALADASGTVSAGEIIARLLIEREQEKMEWRRKFRDGEL</sequence>
<dbReference type="Proteomes" id="UP000652681">
    <property type="component" value="Unassembled WGS sequence"/>
</dbReference>
<gene>
    <name evidence="1" type="ORF">H9Y05_05850</name>
</gene>
<dbReference type="RefSeq" id="WP_163490248.1">
    <property type="nucleotide sequence ID" value="NZ_JACVEL010000003.1"/>
</dbReference>
<dbReference type="AlphaFoldDB" id="A0A8J6PBA3"/>
<dbReference type="EMBL" id="JACVEL010000003">
    <property type="protein sequence ID" value="MBC9811998.1"/>
    <property type="molecule type" value="Genomic_DNA"/>
</dbReference>
<proteinExistence type="predicted"/>
<accession>A0A8J6PBA3</accession>
<evidence type="ECO:0000313" key="2">
    <source>
        <dbReference type="Proteomes" id="UP000652681"/>
    </source>
</evidence>
<keyword evidence="2" id="KW-1185">Reference proteome</keyword>
<evidence type="ECO:0000313" key="1">
    <source>
        <dbReference type="EMBL" id="MBC9811998.1"/>
    </source>
</evidence>
<reference evidence="1" key="1">
    <citation type="submission" date="2020-09" db="EMBL/GenBank/DDBJ databases">
        <title>Taishania pollutisoli gen. nov., sp. nov., Isolated from Tetrabromobisphenol A-Contaminated Soil.</title>
        <authorList>
            <person name="Chen Q."/>
        </authorList>
    </citation>
    <scope>NUCLEOTIDE SEQUENCE</scope>
    <source>
        <strain evidence="1">CZZ-1</strain>
    </source>
</reference>
<organism evidence="1 2">
    <name type="scientific">Taishania pollutisoli</name>
    <dbReference type="NCBI Taxonomy" id="2766479"/>
    <lineage>
        <taxon>Bacteria</taxon>
        <taxon>Pseudomonadati</taxon>
        <taxon>Bacteroidota</taxon>
        <taxon>Flavobacteriia</taxon>
        <taxon>Flavobacteriales</taxon>
        <taxon>Crocinitomicaceae</taxon>
        <taxon>Taishania</taxon>
    </lineage>
</organism>
<protein>
    <submittedName>
        <fullName evidence="1">Uncharacterized protein</fullName>
    </submittedName>
</protein>
<comment type="caution">
    <text evidence="1">The sequence shown here is derived from an EMBL/GenBank/DDBJ whole genome shotgun (WGS) entry which is preliminary data.</text>
</comment>
<name>A0A8J6PBA3_9FLAO</name>